<dbReference type="EC" id="3.2.1.23" evidence="2"/>
<feature type="domain" description="Beta galactosidase small chain/" evidence="5">
    <location>
        <begin position="2"/>
        <end position="120"/>
    </location>
</feature>
<keyword evidence="3" id="KW-0378">Hydrolase</keyword>
<dbReference type="InterPro" id="IPR011013">
    <property type="entry name" value="Gal_mutarotase_sf_dom"/>
</dbReference>
<dbReference type="Proteomes" id="UP001291306">
    <property type="component" value="Unassembled WGS sequence"/>
</dbReference>
<dbReference type="Gene3D" id="2.70.98.10">
    <property type="match status" value="1"/>
</dbReference>
<evidence type="ECO:0000313" key="7">
    <source>
        <dbReference type="Proteomes" id="UP001291306"/>
    </source>
</evidence>
<dbReference type="GO" id="GO:0009341">
    <property type="term" value="C:beta-galactosidase complex"/>
    <property type="evidence" value="ECO:0007669"/>
    <property type="project" value="InterPro"/>
</dbReference>
<comment type="catalytic activity">
    <reaction evidence="1">
        <text>Hydrolysis of terminal non-reducing beta-D-galactose residues in beta-D-galactosides.</text>
        <dbReference type="EC" id="3.2.1.23"/>
    </reaction>
</comment>
<evidence type="ECO:0000256" key="2">
    <source>
        <dbReference type="ARBA" id="ARBA00012756"/>
    </source>
</evidence>
<dbReference type="InterPro" id="IPR004199">
    <property type="entry name" value="B-gal_small/dom_5"/>
</dbReference>
<dbReference type="PANTHER" id="PTHR46323">
    <property type="entry name" value="BETA-GALACTOSIDASE"/>
    <property type="match status" value="1"/>
</dbReference>
<feature type="non-terminal residue" evidence="6">
    <location>
        <position position="120"/>
    </location>
</feature>
<reference evidence="6" key="1">
    <citation type="submission" date="2019-11" db="EMBL/GenBank/DDBJ databases">
        <title>Characterization of Clostridium perfringens isolates from swine manure treated agricultural soils.</title>
        <authorList>
            <person name="Wushke S.T."/>
        </authorList>
    </citation>
    <scope>NUCLEOTIDE SEQUENCE</scope>
    <source>
        <strain evidence="6">X26</strain>
    </source>
</reference>
<dbReference type="GO" id="GO:0004565">
    <property type="term" value="F:beta-galactosidase activity"/>
    <property type="evidence" value="ECO:0007669"/>
    <property type="project" value="UniProtKB-EC"/>
</dbReference>
<evidence type="ECO:0000313" key="6">
    <source>
        <dbReference type="EMBL" id="MDZ5001711.1"/>
    </source>
</evidence>
<dbReference type="InterPro" id="IPR050347">
    <property type="entry name" value="Bact_Beta-galactosidase"/>
</dbReference>
<protein>
    <recommendedName>
        <fullName evidence="2">beta-galactosidase</fullName>
        <ecNumber evidence="2">3.2.1.23</ecNumber>
    </recommendedName>
</protein>
<accession>A0AAW9IJH4</accession>
<dbReference type="Pfam" id="PF02929">
    <property type="entry name" value="Bgal_small_N"/>
    <property type="match status" value="1"/>
</dbReference>
<dbReference type="GO" id="GO:0005990">
    <property type="term" value="P:lactose catabolic process"/>
    <property type="evidence" value="ECO:0007669"/>
    <property type="project" value="TreeGrafter"/>
</dbReference>
<dbReference type="SUPFAM" id="SSF74650">
    <property type="entry name" value="Galactose mutarotase-like"/>
    <property type="match status" value="1"/>
</dbReference>
<dbReference type="PANTHER" id="PTHR46323:SF2">
    <property type="entry name" value="BETA-GALACTOSIDASE"/>
    <property type="match status" value="1"/>
</dbReference>
<gene>
    <name evidence="6" type="ORF">GNF79_22180</name>
</gene>
<organism evidence="6 7">
    <name type="scientific">Clostridium perfringens</name>
    <dbReference type="NCBI Taxonomy" id="1502"/>
    <lineage>
        <taxon>Bacteria</taxon>
        <taxon>Bacillati</taxon>
        <taxon>Bacillota</taxon>
        <taxon>Clostridia</taxon>
        <taxon>Eubacteriales</taxon>
        <taxon>Clostridiaceae</taxon>
        <taxon>Clostridium</taxon>
    </lineage>
</organism>
<dbReference type="EMBL" id="WNVC01001719">
    <property type="protein sequence ID" value="MDZ5001711.1"/>
    <property type="molecule type" value="Genomic_DNA"/>
</dbReference>
<dbReference type="InterPro" id="IPR014718">
    <property type="entry name" value="GH-type_carb-bd"/>
</dbReference>
<evidence type="ECO:0000259" key="5">
    <source>
        <dbReference type="SMART" id="SM01038"/>
    </source>
</evidence>
<sequence length="120" mass="13734">YELPTIPTTNCKLTYVVYVDGKIEVELEYKGTENLPNMLDFGMIFKIPCLYDNLEYYGYGADENYQDRDKGARLDVYKIKVSDNVSKYVVPQECGNRTGVRWAKITDNKGHGVKIFGDSL</sequence>
<evidence type="ECO:0000256" key="1">
    <source>
        <dbReference type="ARBA" id="ARBA00001412"/>
    </source>
</evidence>
<feature type="non-terminal residue" evidence="6">
    <location>
        <position position="1"/>
    </location>
</feature>
<evidence type="ECO:0000256" key="3">
    <source>
        <dbReference type="ARBA" id="ARBA00022801"/>
    </source>
</evidence>
<evidence type="ECO:0000256" key="4">
    <source>
        <dbReference type="ARBA" id="ARBA00023295"/>
    </source>
</evidence>
<dbReference type="GO" id="GO:0030246">
    <property type="term" value="F:carbohydrate binding"/>
    <property type="evidence" value="ECO:0007669"/>
    <property type="project" value="InterPro"/>
</dbReference>
<comment type="caution">
    <text evidence="6">The sequence shown here is derived from an EMBL/GenBank/DDBJ whole genome shotgun (WGS) entry which is preliminary data.</text>
</comment>
<keyword evidence="4" id="KW-0326">Glycosidase</keyword>
<proteinExistence type="predicted"/>
<name>A0AAW9IJH4_CLOPF</name>
<dbReference type="AlphaFoldDB" id="A0AAW9IJH4"/>
<dbReference type="SMART" id="SM01038">
    <property type="entry name" value="Bgal_small_N"/>
    <property type="match status" value="1"/>
</dbReference>